<feature type="region of interest" description="Disordered" evidence="1">
    <location>
        <begin position="33"/>
        <end position="161"/>
    </location>
</feature>
<protein>
    <submittedName>
        <fullName evidence="2">Uncharacterized protein</fullName>
    </submittedName>
</protein>
<accession>A0A5M9JNU2</accession>
<comment type="caution">
    <text evidence="2">The sequence shown here is derived from an EMBL/GenBank/DDBJ whole genome shotgun (WGS) entry which is preliminary data.</text>
</comment>
<gene>
    <name evidence="2" type="ORF">EYC84_001063</name>
</gene>
<sequence>MNYATCGSMSDLELDKTFDAVIYYADWASKEGEAPKIGDLEKKMAGTSASQGERSDGGAGNLPLSYLGGNGKNKREHSSERSDSKPTLYGALERQKSRSCTPGGTRKPTTAPKTAPPPTPGAAPRTLATASASRPSSSRFSASKKTDPTDEPKKKEARAQS</sequence>
<feature type="compositionally biased region" description="Low complexity" evidence="1">
    <location>
        <begin position="101"/>
        <end position="113"/>
    </location>
</feature>
<evidence type="ECO:0000313" key="2">
    <source>
        <dbReference type="EMBL" id="KAA8569426.1"/>
    </source>
</evidence>
<reference evidence="2 3" key="1">
    <citation type="submission" date="2019-06" db="EMBL/GenBank/DDBJ databases">
        <title>Genome Sequence of the Brown Rot Fungal Pathogen Monilinia fructicola.</title>
        <authorList>
            <person name="De Miccolis Angelini R.M."/>
            <person name="Landi L."/>
            <person name="Abate D."/>
            <person name="Pollastro S."/>
            <person name="Romanazzi G."/>
            <person name="Faretra F."/>
        </authorList>
    </citation>
    <scope>NUCLEOTIDE SEQUENCE [LARGE SCALE GENOMIC DNA]</scope>
    <source>
        <strain evidence="2 3">Mfrc123</strain>
    </source>
</reference>
<dbReference type="AlphaFoldDB" id="A0A5M9JNU2"/>
<proteinExistence type="predicted"/>
<name>A0A5M9JNU2_MONFR</name>
<feature type="compositionally biased region" description="Low complexity" evidence="1">
    <location>
        <begin position="122"/>
        <end position="143"/>
    </location>
</feature>
<evidence type="ECO:0000256" key="1">
    <source>
        <dbReference type="SAM" id="MobiDB-lite"/>
    </source>
</evidence>
<feature type="compositionally biased region" description="Basic and acidic residues" evidence="1">
    <location>
        <begin position="33"/>
        <end position="44"/>
    </location>
</feature>
<feature type="compositionally biased region" description="Basic and acidic residues" evidence="1">
    <location>
        <begin position="144"/>
        <end position="161"/>
    </location>
</feature>
<keyword evidence="3" id="KW-1185">Reference proteome</keyword>
<organism evidence="2 3">
    <name type="scientific">Monilinia fructicola</name>
    <name type="common">Brown rot fungus</name>
    <name type="synonym">Ciboria fructicola</name>
    <dbReference type="NCBI Taxonomy" id="38448"/>
    <lineage>
        <taxon>Eukaryota</taxon>
        <taxon>Fungi</taxon>
        <taxon>Dikarya</taxon>
        <taxon>Ascomycota</taxon>
        <taxon>Pezizomycotina</taxon>
        <taxon>Leotiomycetes</taxon>
        <taxon>Helotiales</taxon>
        <taxon>Sclerotiniaceae</taxon>
        <taxon>Monilinia</taxon>
    </lineage>
</organism>
<dbReference type="EMBL" id="VICG01000008">
    <property type="protein sequence ID" value="KAA8569426.1"/>
    <property type="molecule type" value="Genomic_DNA"/>
</dbReference>
<evidence type="ECO:0000313" key="3">
    <source>
        <dbReference type="Proteomes" id="UP000322873"/>
    </source>
</evidence>
<dbReference type="Proteomes" id="UP000322873">
    <property type="component" value="Unassembled WGS sequence"/>
</dbReference>